<proteinExistence type="predicted"/>
<feature type="signal peptide" evidence="1">
    <location>
        <begin position="1"/>
        <end position="22"/>
    </location>
</feature>
<name>A0A6G6GIN0_9FLAO</name>
<dbReference type="AlphaFoldDB" id="A0A6G6GIN0"/>
<evidence type="ECO:0000313" key="3">
    <source>
        <dbReference type="Proteomes" id="UP000505306"/>
    </source>
</evidence>
<keyword evidence="1" id="KW-0732">Signal</keyword>
<dbReference type="RefSeq" id="WP_164678380.1">
    <property type="nucleotide sequence ID" value="NZ_CP049057.1"/>
</dbReference>
<feature type="chain" id="PRO_5026072846" evidence="1">
    <location>
        <begin position="23"/>
        <end position="269"/>
    </location>
</feature>
<evidence type="ECO:0000256" key="1">
    <source>
        <dbReference type="SAM" id="SignalP"/>
    </source>
</evidence>
<gene>
    <name evidence="2" type="ORF">G5B37_01980</name>
</gene>
<organism evidence="2 3">
    <name type="scientific">Rasiella rasia</name>
    <dbReference type="NCBI Taxonomy" id="2744027"/>
    <lineage>
        <taxon>Bacteria</taxon>
        <taxon>Pseudomonadati</taxon>
        <taxon>Bacteroidota</taxon>
        <taxon>Flavobacteriia</taxon>
        <taxon>Flavobacteriales</taxon>
        <taxon>Flavobacteriaceae</taxon>
        <taxon>Rasiella</taxon>
    </lineage>
</organism>
<dbReference type="KEGG" id="mgel:G5B37_01980"/>
<dbReference type="EMBL" id="CP049057">
    <property type="protein sequence ID" value="QIE58374.1"/>
    <property type="molecule type" value="Genomic_DNA"/>
</dbReference>
<dbReference type="Proteomes" id="UP000505306">
    <property type="component" value="Chromosome"/>
</dbReference>
<accession>A0A6G6GIN0</accession>
<keyword evidence="3" id="KW-1185">Reference proteome</keyword>
<reference evidence="2 3" key="1">
    <citation type="submission" date="2020-02" db="EMBL/GenBank/DDBJ databases">
        <title>Complete genome sequence of Flavobacteriaceae bacterium.</title>
        <authorList>
            <person name="Kim S.-J."/>
            <person name="Kim Y.-S."/>
            <person name="Kim K.-H."/>
        </authorList>
    </citation>
    <scope>NUCLEOTIDE SEQUENCE [LARGE SCALE GENOMIC DNA]</scope>
    <source>
        <strain evidence="2 3">RR4-40</strain>
    </source>
</reference>
<evidence type="ECO:0000313" key="2">
    <source>
        <dbReference type="EMBL" id="QIE58374.1"/>
    </source>
</evidence>
<protein>
    <submittedName>
        <fullName evidence="2">Uncharacterized protein</fullName>
    </submittedName>
</protein>
<sequence length="269" mass="28854">MVYKVFGFLLVLIFFHNSSLLAQVGIGTTNPSTATALDISSTTDGINYKGLLPPRVPNSSARATITPNSSTDVGMVLFLESNGCYQIWNGLTWENIHCINTIAFTGVAQNFDLATTWGYTSDVAYFDNGVDGFYGITDASNSIFSNLSTLTNNFLGIRDLDDEGNGTTGLATITFATIDISAAIAGTTVAFEYATYRMDNGDDAFYTIIIDGIPQATQQFINGNANSTNSGTISLPIPPGSVSVSLQLQFEQNGEDDVFGFDNFRIIPN</sequence>